<dbReference type="Proteomes" id="UP001057532">
    <property type="component" value="Chromosome"/>
</dbReference>
<dbReference type="SUPFAM" id="SSF110395">
    <property type="entry name" value="CutC-like"/>
    <property type="match status" value="1"/>
</dbReference>
<sequence>MQIEPLITTFQEVPAATTTATLRVALANHQLTPSRGLIAETVRYLHEHETSLDVLVSAAPERSAWNDAELNLMESDLFTCQELGADGVIIGATTKTGQLDYEGLAVLIGAADGMELFFSPAITQLPESEWETAFAWLSEQQFSGIVAADHLAALAEALTAFPTLQLIPLVASEAEQATVNNQLHPQRIITPLR</sequence>
<dbReference type="Pfam" id="PF03932">
    <property type="entry name" value="CutC"/>
    <property type="match status" value="1"/>
</dbReference>
<name>A0ABY5C3I6_9LACO</name>
<proteinExistence type="predicted"/>
<evidence type="ECO:0000313" key="2">
    <source>
        <dbReference type="Proteomes" id="UP001057532"/>
    </source>
</evidence>
<dbReference type="Gene3D" id="3.20.20.380">
    <property type="entry name" value="Copper homeostasis (CutC) domain"/>
    <property type="match status" value="1"/>
</dbReference>
<keyword evidence="2" id="KW-1185">Reference proteome</keyword>
<evidence type="ECO:0000313" key="1">
    <source>
        <dbReference type="EMBL" id="USS92912.1"/>
    </source>
</evidence>
<dbReference type="EMBL" id="CP097478">
    <property type="protein sequence ID" value="USS92912.1"/>
    <property type="molecule type" value="Genomic_DNA"/>
</dbReference>
<dbReference type="InterPro" id="IPR005627">
    <property type="entry name" value="CutC-like"/>
</dbReference>
<evidence type="ECO:0008006" key="3">
    <source>
        <dbReference type="Google" id="ProtNLM"/>
    </source>
</evidence>
<dbReference type="RefSeq" id="WP_252779681.1">
    <property type="nucleotide sequence ID" value="NZ_CP097478.1"/>
</dbReference>
<reference evidence="1" key="1">
    <citation type="submission" date="2022-05" db="EMBL/GenBank/DDBJ databases">
        <authorList>
            <person name="Oliphant S.A."/>
            <person name="Watson-Haigh N.S."/>
            <person name="Sumby K.M."/>
            <person name="Gardner J.M."/>
            <person name="Jiranek V."/>
        </authorList>
    </citation>
    <scope>NUCLEOTIDE SEQUENCE</scope>
    <source>
        <strain evidence="1">Ru20-1</strain>
    </source>
</reference>
<dbReference type="InterPro" id="IPR036822">
    <property type="entry name" value="CutC-like_dom_sf"/>
</dbReference>
<protein>
    <recommendedName>
        <fullName evidence="3">Copper resistance protein</fullName>
    </recommendedName>
</protein>
<organism evidence="1 2">
    <name type="scientific">Fructilactobacillus ixorae</name>
    <dbReference type="NCBI Taxonomy" id="1750535"/>
    <lineage>
        <taxon>Bacteria</taxon>
        <taxon>Bacillati</taxon>
        <taxon>Bacillota</taxon>
        <taxon>Bacilli</taxon>
        <taxon>Lactobacillales</taxon>
        <taxon>Lactobacillaceae</taxon>
        <taxon>Fructilactobacillus</taxon>
    </lineage>
</organism>
<gene>
    <name evidence="1" type="ORF">M8332_04575</name>
</gene>
<accession>A0ABY5C3I6</accession>